<dbReference type="Proteomes" id="UP000247612">
    <property type="component" value="Unassembled WGS sequence"/>
</dbReference>
<evidence type="ECO:0000313" key="1">
    <source>
        <dbReference type="EMBL" id="PXX80177.1"/>
    </source>
</evidence>
<gene>
    <name evidence="1" type="ORF">DES51_104182</name>
</gene>
<keyword evidence="2" id="KW-1185">Reference proteome</keyword>
<organism evidence="1 2">
    <name type="scientific">Dielma fastidiosa</name>
    <dbReference type="NCBI Taxonomy" id="1034346"/>
    <lineage>
        <taxon>Bacteria</taxon>
        <taxon>Bacillati</taxon>
        <taxon>Bacillota</taxon>
        <taxon>Erysipelotrichia</taxon>
        <taxon>Erysipelotrichales</taxon>
        <taxon>Erysipelotrichaceae</taxon>
        <taxon>Dielma</taxon>
    </lineage>
</organism>
<comment type="caution">
    <text evidence="1">The sequence shown here is derived from an EMBL/GenBank/DDBJ whole genome shotgun (WGS) entry which is preliminary data.</text>
</comment>
<proteinExistence type="predicted"/>
<evidence type="ECO:0000313" key="2">
    <source>
        <dbReference type="Proteomes" id="UP000247612"/>
    </source>
</evidence>
<accession>A0A318LEW7</accession>
<dbReference type="AlphaFoldDB" id="A0A318LEW7"/>
<dbReference type="STRING" id="1034346.GCA_000313565_01675"/>
<reference evidence="1 2" key="1">
    <citation type="submission" date="2018-05" db="EMBL/GenBank/DDBJ databases">
        <title>Genomic Encyclopedia of Type Strains, Phase IV (KMG-IV): sequencing the most valuable type-strain genomes for metagenomic binning, comparative biology and taxonomic classification.</title>
        <authorList>
            <person name="Goeker M."/>
        </authorList>
    </citation>
    <scope>NUCLEOTIDE SEQUENCE [LARGE SCALE GENOMIC DNA]</scope>
    <source>
        <strain evidence="1 2">JC118</strain>
    </source>
</reference>
<protein>
    <submittedName>
        <fullName evidence="1">Uncharacterized protein</fullName>
    </submittedName>
</protein>
<name>A0A318LEW7_9FIRM</name>
<dbReference type="EMBL" id="QJKH01000004">
    <property type="protein sequence ID" value="PXX80177.1"/>
    <property type="molecule type" value="Genomic_DNA"/>
</dbReference>
<sequence>MMAVTNDEQMTKTCMSYVNSQLSLQGRAEQNSNF</sequence>